<dbReference type="InterPro" id="IPR050983">
    <property type="entry name" value="GST_Omega/HSP26"/>
</dbReference>
<dbReference type="InterPro" id="IPR036249">
    <property type="entry name" value="Thioredoxin-like_sf"/>
</dbReference>
<evidence type="ECO:0000259" key="1">
    <source>
        <dbReference type="PROSITE" id="PS50404"/>
    </source>
</evidence>
<dbReference type="Gene3D" id="3.40.30.10">
    <property type="entry name" value="Glutaredoxin"/>
    <property type="match status" value="1"/>
</dbReference>
<dbReference type="PANTHER" id="PTHR43968:SF6">
    <property type="entry name" value="GLUTATHIONE S-TRANSFERASE OMEGA"/>
    <property type="match status" value="1"/>
</dbReference>
<gene>
    <name evidence="2" type="ORF">theurythT_17970</name>
</gene>
<protein>
    <recommendedName>
        <fullName evidence="1">GST N-terminal domain-containing protein</fullName>
    </recommendedName>
</protein>
<dbReference type="SUPFAM" id="SSF52833">
    <property type="entry name" value="Thioredoxin-like"/>
    <property type="match status" value="1"/>
</dbReference>
<dbReference type="EMBL" id="BSSU01000008">
    <property type="protein sequence ID" value="GLX82345.1"/>
    <property type="molecule type" value="Genomic_DNA"/>
</dbReference>
<comment type="caution">
    <text evidence="2">The sequence shown here is derived from an EMBL/GenBank/DDBJ whole genome shotgun (WGS) entry which is preliminary data.</text>
</comment>
<evidence type="ECO:0000313" key="2">
    <source>
        <dbReference type="EMBL" id="GLX82345.1"/>
    </source>
</evidence>
<dbReference type="Gene3D" id="1.20.1050.10">
    <property type="match status" value="1"/>
</dbReference>
<dbReference type="PANTHER" id="PTHR43968">
    <property type="match status" value="1"/>
</dbReference>
<organism evidence="2 3">
    <name type="scientific">Thalassotalea eurytherma</name>
    <dbReference type="NCBI Taxonomy" id="1144278"/>
    <lineage>
        <taxon>Bacteria</taxon>
        <taxon>Pseudomonadati</taxon>
        <taxon>Pseudomonadota</taxon>
        <taxon>Gammaproteobacteria</taxon>
        <taxon>Alteromonadales</taxon>
        <taxon>Colwelliaceae</taxon>
        <taxon>Thalassotalea</taxon>
    </lineage>
</organism>
<accession>A0ABQ6H6H6</accession>
<reference evidence="2 3" key="1">
    <citation type="submission" date="2023-03" db="EMBL/GenBank/DDBJ databases">
        <title>Draft genome sequence of Thalassotalea eurytherma JCM 18482T.</title>
        <authorList>
            <person name="Sawabe T."/>
        </authorList>
    </citation>
    <scope>NUCLEOTIDE SEQUENCE [LARGE SCALE GENOMIC DNA]</scope>
    <source>
        <strain evidence="2 3">JCM 18482</strain>
    </source>
</reference>
<proteinExistence type="predicted"/>
<keyword evidence="3" id="KW-1185">Reference proteome</keyword>
<evidence type="ECO:0000313" key="3">
    <source>
        <dbReference type="Proteomes" id="UP001157133"/>
    </source>
</evidence>
<feature type="domain" description="GST N-terminal" evidence="1">
    <location>
        <begin position="1"/>
        <end position="61"/>
    </location>
</feature>
<dbReference type="Proteomes" id="UP001157133">
    <property type="component" value="Unassembled WGS sequence"/>
</dbReference>
<dbReference type="PROSITE" id="PS50404">
    <property type="entry name" value="GST_NTER"/>
    <property type="match status" value="1"/>
</dbReference>
<dbReference type="Pfam" id="PF13409">
    <property type="entry name" value="GST_N_2"/>
    <property type="match status" value="1"/>
</dbReference>
<dbReference type="RefSeq" id="WP_284207705.1">
    <property type="nucleotide sequence ID" value="NZ_BSSU01000008.1"/>
</dbReference>
<dbReference type="InterPro" id="IPR004045">
    <property type="entry name" value="Glutathione_S-Trfase_N"/>
</dbReference>
<sequence length="128" mass="14503">MLDAKNIGYEIEYISLSNRPQWFLEVSPHGQVPVLITDNGDALFESDAIVEYIEEVTPPLESHITPEQRALDRAWSYMATKHYLSQCSSMRSHDASTFQARAEKLNSIYHKANDKVAGLFSKANNLVM</sequence>
<name>A0ABQ6H6H6_9GAMM</name>